<sequence>MTDQHPPQAAATMPPQPPSPRPPPSIASMLSRLTPPRILAHGLPSYRHSFSLPEHDSSAPSSSSSADADLAHDGDRRSHTFRQPRPPRYVDWNSLVPSPQALLSSFTSLLRPTVEPDVQPAPPPPRLVFFGEQHHQPEVLRAQLQTLSALDDHCRHASLSSTPGKRGTLYRLHLVLEHFSVEDQPMLNSFYSGSLAPQGLIDAYSANSQEGFDLSHYMPLLLLARELRVPIWGGFPPRRWARDVFRQGVDAVKLNEQSWLAGAAATSTEPMTAATATATAPGTTTAKSAHLLPRLSNWSLVTQLHAAHRAYLSSLMRPDLPPTFPALPAGSASQPLLSAMASMSGSHIYPTWLLRPTASETKGFAPAQALKDSYFAHVTAWILRGCPATPEERSRFVEAEAGGDEKVVNVTLCIAGLGHVEYGMGAPERVIHLLRRSQSPFAQQQRPGDAATSADDAREASAEPYERDPDLEAIEPIIIASKPADSGIWLGFEAPSTPPEVDGSSPATTVQEARPLQRGRWEEDPWQRKLADAVVLYEWRDEEVAPEAEAEVEVEAARSQSTG</sequence>
<reference evidence="3 4" key="1">
    <citation type="journal article" date="2013" name="Plant Cell">
        <title>The transition from a phytopathogenic smut ancestor to an anamorphic biocontrol agent deciphered by comparative whole-genome analysis.</title>
        <authorList>
            <person name="Lefebvre F."/>
            <person name="Joly D.L."/>
            <person name="Labbe C."/>
            <person name="Teichmann B."/>
            <person name="Linning R."/>
            <person name="Belzile F."/>
            <person name="Bakkeren G."/>
            <person name="Belanger R.R."/>
        </authorList>
    </citation>
    <scope>NUCLEOTIDE SEQUENCE [LARGE SCALE GENOMIC DNA]</scope>
    <source>
        <strain evidence="3 4">PF-1</strain>
    </source>
</reference>
<dbReference type="OrthoDB" id="8300214at2759"/>
<evidence type="ECO:0000259" key="2">
    <source>
        <dbReference type="Pfam" id="PF04187"/>
    </source>
</evidence>
<feature type="compositionally biased region" description="Acidic residues" evidence="1">
    <location>
        <begin position="544"/>
        <end position="554"/>
    </location>
</feature>
<feature type="compositionally biased region" description="Pro residues" evidence="1">
    <location>
        <begin position="14"/>
        <end position="25"/>
    </location>
</feature>
<feature type="compositionally biased region" description="Low complexity" evidence="1">
    <location>
        <begin position="58"/>
        <end position="68"/>
    </location>
</feature>
<feature type="region of interest" description="Disordered" evidence="1">
    <location>
        <begin position="489"/>
        <end position="524"/>
    </location>
</feature>
<dbReference type="EMBL" id="KE361640">
    <property type="protein sequence ID" value="EPQ27196.1"/>
    <property type="molecule type" value="Genomic_DNA"/>
</dbReference>
<dbReference type="AlphaFoldDB" id="A0A061H9B1"/>
<organism evidence="3 4">
    <name type="scientific">Pseudozyma flocculosa PF-1</name>
    <dbReference type="NCBI Taxonomy" id="1277687"/>
    <lineage>
        <taxon>Eukaryota</taxon>
        <taxon>Fungi</taxon>
        <taxon>Dikarya</taxon>
        <taxon>Basidiomycota</taxon>
        <taxon>Ustilaginomycotina</taxon>
        <taxon>Ustilaginomycetes</taxon>
        <taxon>Ustilaginales</taxon>
        <taxon>Ustilaginaceae</taxon>
        <taxon>Pseudozyma</taxon>
    </lineage>
</organism>
<dbReference type="SUPFAM" id="SSF159501">
    <property type="entry name" value="EreA/ChaN-like"/>
    <property type="match status" value="1"/>
</dbReference>
<dbReference type="Gene3D" id="3.40.50.11550">
    <property type="match status" value="1"/>
</dbReference>
<evidence type="ECO:0000256" key="1">
    <source>
        <dbReference type="SAM" id="MobiDB-lite"/>
    </source>
</evidence>
<feature type="region of interest" description="Disordered" evidence="1">
    <location>
        <begin position="439"/>
        <end position="473"/>
    </location>
</feature>
<accession>A0A061H9B1</accession>
<name>A0A061H9B1_9BASI</name>
<proteinExistence type="predicted"/>
<dbReference type="InterPro" id="IPR007314">
    <property type="entry name" value="Cofac_haem-bd_dom"/>
</dbReference>
<dbReference type="eggNOG" id="ENOG502SB1I">
    <property type="taxonomic scope" value="Eukaryota"/>
</dbReference>
<feature type="region of interest" description="Disordered" evidence="1">
    <location>
        <begin position="1"/>
        <end position="34"/>
    </location>
</feature>
<feature type="compositionally biased region" description="Basic and acidic residues" evidence="1">
    <location>
        <begin position="455"/>
        <end position="470"/>
    </location>
</feature>
<dbReference type="Proteomes" id="UP000053664">
    <property type="component" value="Unassembled WGS sequence"/>
</dbReference>
<feature type="domain" description="Haem-binding uptake Tiki superfamily ChaN" evidence="2">
    <location>
        <begin position="126"/>
        <end position="430"/>
    </location>
</feature>
<dbReference type="Pfam" id="PF04187">
    <property type="entry name" value="Cofac_haem_bdg"/>
    <property type="match status" value="1"/>
</dbReference>
<dbReference type="HOGENOM" id="CLU_035266_0_0_1"/>
<feature type="compositionally biased region" description="Low complexity" evidence="1">
    <location>
        <begin position="1"/>
        <end position="13"/>
    </location>
</feature>
<dbReference type="KEGG" id="pfp:PFL1_05119"/>
<dbReference type="RefSeq" id="XP_007880840.1">
    <property type="nucleotide sequence ID" value="XM_007882649.1"/>
</dbReference>
<feature type="region of interest" description="Disordered" evidence="1">
    <location>
        <begin position="47"/>
        <end position="86"/>
    </location>
</feature>
<feature type="compositionally biased region" description="Basic and acidic residues" evidence="1">
    <location>
        <begin position="69"/>
        <end position="78"/>
    </location>
</feature>
<evidence type="ECO:0000313" key="4">
    <source>
        <dbReference type="Proteomes" id="UP000053664"/>
    </source>
</evidence>
<dbReference type="GeneID" id="19319217"/>
<evidence type="ECO:0000313" key="3">
    <source>
        <dbReference type="EMBL" id="EPQ27196.1"/>
    </source>
</evidence>
<gene>
    <name evidence="3" type="ORF">PFL1_05119</name>
</gene>
<feature type="region of interest" description="Disordered" evidence="1">
    <location>
        <begin position="544"/>
        <end position="563"/>
    </location>
</feature>
<protein>
    <recommendedName>
        <fullName evidence="2">Haem-binding uptake Tiki superfamily ChaN domain-containing protein</fullName>
    </recommendedName>
</protein>